<evidence type="ECO:0000256" key="3">
    <source>
        <dbReference type="ARBA" id="ARBA00022989"/>
    </source>
</evidence>
<dbReference type="PANTHER" id="PTHR46140">
    <property type="entry name" value="VACUOLAR TRANSPORTER CHAPERONE 1-RELATED"/>
    <property type="match status" value="1"/>
</dbReference>
<evidence type="ECO:0000256" key="6">
    <source>
        <dbReference type="SAM" id="Phobius"/>
    </source>
</evidence>
<accession>A0A2G4SIX1</accession>
<feature type="region of interest" description="Disordered" evidence="5">
    <location>
        <begin position="1"/>
        <end position="69"/>
    </location>
</feature>
<sequence>MIEEQENANKEAVVNKQAERTSGRSHKSSETQVNLQTFAQETSKQLQGLPPVPPAKQEKRSQASSSSQSRSILHKLFAKGNHDLELGTKVDEIKKPKMKVRVEPKVFFANERTFISWLQFCALLLTVALNLLNFGDMVSRIVGGIFIGLAAGIAIYALYRFEKRAWMINHRIDGRYDDLWGPALLCLLLVIALIVSYS</sequence>
<dbReference type="Pfam" id="PF02656">
    <property type="entry name" value="DUF202"/>
    <property type="match status" value="1"/>
</dbReference>
<dbReference type="Proteomes" id="UP000242254">
    <property type="component" value="Unassembled WGS sequence"/>
</dbReference>
<feature type="transmembrane region" description="Helical" evidence="6">
    <location>
        <begin position="138"/>
        <end position="159"/>
    </location>
</feature>
<dbReference type="GO" id="GO:0000329">
    <property type="term" value="C:fungal-type vacuole membrane"/>
    <property type="evidence" value="ECO:0007669"/>
    <property type="project" value="TreeGrafter"/>
</dbReference>
<organism evidence="8 9">
    <name type="scientific">Rhizopus microsporus ATCC 52813</name>
    <dbReference type="NCBI Taxonomy" id="1340429"/>
    <lineage>
        <taxon>Eukaryota</taxon>
        <taxon>Fungi</taxon>
        <taxon>Fungi incertae sedis</taxon>
        <taxon>Mucoromycota</taxon>
        <taxon>Mucoromycotina</taxon>
        <taxon>Mucoromycetes</taxon>
        <taxon>Mucorales</taxon>
        <taxon>Mucorineae</taxon>
        <taxon>Rhizopodaceae</taxon>
        <taxon>Rhizopus</taxon>
    </lineage>
</organism>
<evidence type="ECO:0000259" key="7">
    <source>
        <dbReference type="Pfam" id="PF02656"/>
    </source>
</evidence>
<protein>
    <recommendedName>
        <fullName evidence="7">DUF202 domain-containing protein</fullName>
    </recommendedName>
</protein>
<proteinExistence type="predicted"/>
<feature type="transmembrane region" description="Helical" evidence="6">
    <location>
        <begin position="114"/>
        <end position="132"/>
    </location>
</feature>
<reference evidence="8 9" key="1">
    <citation type="journal article" date="2016" name="Proc. Natl. Acad. Sci. U.S.A.">
        <title>Lipid metabolic changes in an early divergent fungus govern the establishment of a mutualistic symbiosis with endobacteria.</title>
        <authorList>
            <person name="Lastovetsky O.A."/>
            <person name="Gaspar M.L."/>
            <person name="Mondo S.J."/>
            <person name="LaButti K.M."/>
            <person name="Sandor L."/>
            <person name="Grigoriev I.V."/>
            <person name="Henry S.A."/>
            <person name="Pawlowska T.E."/>
        </authorList>
    </citation>
    <scope>NUCLEOTIDE SEQUENCE [LARGE SCALE GENOMIC DNA]</scope>
    <source>
        <strain evidence="8 9">ATCC 52813</strain>
    </source>
</reference>
<feature type="compositionally biased region" description="Polar residues" evidence="5">
    <location>
        <begin position="30"/>
        <end position="46"/>
    </location>
</feature>
<dbReference type="STRING" id="1340429.A0A2G4SIX1"/>
<keyword evidence="4 6" id="KW-0472">Membrane</keyword>
<feature type="domain" description="DUF202" evidence="7">
    <location>
        <begin position="105"/>
        <end position="165"/>
    </location>
</feature>
<feature type="transmembrane region" description="Helical" evidence="6">
    <location>
        <begin position="179"/>
        <end position="197"/>
    </location>
</feature>
<evidence type="ECO:0000256" key="5">
    <source>
        <dbReference type="SAM" id="MobiDB-lite"/>
    </source>
</evidence>
<dbReference type="EMBL" id="KZ303863">
    <property type="protein sequence ID" value="PHZ08717.1"/>
    <property type="molecule type" value="Genomic_DNA"/>
</dbReference>
<dbReference type="GO" id="GO:0012505">
    <property type="term" value="C:endomembrane system"/>
    <property type="evidence" value="ECO:0007669"/>
    <property type="project" value="UniProtKB-SubCell"/>
</dbReference>
<dbReference type="AlphaFoldDB" id="A0A2G4SIX1"/>
<keyword evidence="3 6" id="KW-1133">Transmembrane helix</keyword>
<dbReference type="GO" id="GO:0033254">
    <property type="term" value="C:vacuolar transporter chaperone complex"/>
    <property type="evidence" value="ECO:0007669"/>
    <property type="project" value="TreeGrafter"/>
</dbReference>
<dbReference type="InterPro" id="IPR051572">
    <property type="entry name" value="VTC_Complex_Subunit"/>
</dbReference>
<dbReference type="PANTHER" id="PTHR46140:SF1">
    <property type="entry name" value="VACUOLAR TRANSPORTER CHAPERONE COMPLEX SUBUNIT 4-RELATED"/>
    <property type="match status" value="1"/>
</dbReference>
<name>A0A2G4SIX1_RHIZD</name>
<evidence type="ECO:0000256" key="1">
    <source>
        <dbReference type="ARBA" id="ARBA00004127"/>
    </source>
</evidence>
<dbReference type="RefSeq" id="XP_023462425.1">
    <property type="nucleotide sequence ID" value="XM_023606997.1"/>
</dbReference>
<comment type="subcellular location">
    <subcellularLocation>
        <location evidence="1">Endomembrane system</location>
        <topology evidence="1">Multi-pass membrane protein</topology>
    </subcellularLocation>
</comment>
<keyword evidence="2 6" id="KW-0812">Transmembrane</keyword>
<dbReference type="InterPro" id="IPR003807">
    <property type="entry name" value="DUF202"/>
</dbReference>
<evidence type="ECO:0000256" key="4">
    <source>
        <dbReference type="ARBA" id="ARBA00023136"/>
    </source>
</evidence>
<keyword evidence="9" id="KW-1185">Reference proteome</keyword>
<evidence type="ECO:0000313" key="8">
    <source>
        <dbReference type="EMBL" id="PHZ08717.1"/>
    </source>
</evidence>
<dbReference type="GeneID" id="35437987"/>
<evidence type="ECO:0000256" key="2">
    <source>
        <dbReference type="ARBA" id="ARBA00022692"/>
    </source>
</evidence>
<gene>
    <name evidence="8" type="ORF">RHIMIDRAFT_207617</name>
</gene>
<evidence type="ECO:0000313" key="9">
    <source>
        <dbReference type="Proteomes" id="UP000242254"/>
    </source>
</evidence>